<dbReference type="InterPro" id="IPR029063">
    <property type="entry name" value="SAM-dependent_MTases_sf"/>
</dbReference>
<sequence length="417" mass="45115">MTLPAEVSQEATNRLPQVSAATPGPVDPPHAPSGGVRTRAKRAAKVVLKPVYQRVLAPVARSVDTLARRLDDVQRRLDRLEARDAGSAPSRVDTALLLEHVRTNTINQTLLKAEFGDVLTRMDDLGMAIAPASGIEGAAPRLAEQREHLASLDRRLRLLDERVSRLQAPATGDVAVAAAPAPKRSEDVPGFDYVGFERRFRGDPAEVLRIQRERYVPLLAGQGPVVDIGCGRGELLSALAEVGTEGIGVEPEPGMAAEARARGMRVEETDATTFLRSCEPGSLGAIFSAHVVEHVELDYLLEFIHLAYSRLRPGGLFVAETPNPASLVVLGNSYILDPTHVRPLHPSLMAFLCENAGFRDVRLNFYSPAEAYHLPTVDPALGEVATAVDTGFRRLNDVLFGAQEYTVVARVGEDPDD</sequence>
<evidence type="ECO:0000313" key="3">
    <source>
        <dbReference type="Proteomes" id="UP000296469"/>
    </source>
</evidence>
<gene>
    <name evidence="2" type="ORF">E5225_05805</name>
</gene>
<keyword evidence="3" id="KW-1185">Reference proteome</keyword>
<feature type="compositionally biased region" description="Polar residues" evidence="1">
    <location>
        <begin position="9"/>
        <end position="20"/>
    </location>
</feature>
<dbReference type="Proteomes" id="UP000296469">
    <property type="component" value="Chromosome"/>
</dbReference>
<keyword evidence="2" id="KW-0489">Methyltransferase</keyword>
<dbReference type="GO" id="GO:0032259">
    <property type="term" value="P:methylation"/>
    <property type="evidence" value="ECO:0007669"/>
    <property type="project" value="UniProtKB-KW"/>
</dbReference>
<accession>A0A4P7SG28</accession>
<evidence type="ECO:0000313" key="2">
    <source>
        <dbReference type="EMBL" id="QCB93139.1"/>
    </source>
</evidence>
<organism evidence="2 3">
    <name type="scientific">Cellulomonas shaoxiangyii</name>
    <dbReference type="NCBI Taxonomy" id="2566013"/>
    <lineage>
        <taxon>Bacteria</taxon>
        <taxon>Bacillati</taxon>
        <taxon>Actinomycetota</taxon>
        <taxon>Actinomycetes</taxon>
        <taxon>Micrococcales</taxon>
        <taxon>Cellulomonadaceae</taxon>
        <taxon>Cellulomonas</taxon>
    </lineage>
</organism>
<reference evidence="2 3" key="1">
    <citation type="submission" date="2019-04" db="EMBL/GenBank/DDBJ databases">
        <title>Isolation and identification of Cellulomonas shaoxiangyii sp. Nov. isolated from feces of the Tibetan antelopes (Pantholops hodgsonii) in the Qinghai-Tibet plateau of China.</title>
        <authorList>
            <person name="Tian Z."/>
        </authorList>
    </citation>
    <scope>NUCLEOTIDE SEQUENCE [LARGE SCALE GENOMIC DNA]</scope>
    <source>
        <strain evidence="2 3">Z28</strain>
    </source>
</reference>
<dbReference type="GO" id="GO:0008168">
    <property type="term" value="F:methyltransferase activity"/>
    <property type="evidence" value="ECO:0007669"/>
    <property type="project" value="UniProtKB-KW"/>
</dbReference>
<dbReference type="OrthoDB" id="9765330at2"/>
<dbReference type="Pfam" id="PF13489">
    <property type="entry name" value="Methyltransf_23"/>
    <property type="match status" value="1"/>
</dbReference>
<proteinExistence type="predicted"/>
<dbReference type="PANTHER" id="PTHR43861">
    <property type="entry name" value="TRANS-ACONITATE 2-METHYLTRANSFERASE-RELATED"/>
    <property type="match status" value="1"/>
</dbReference>
<dbReference type="CDD" id="cd02440">
    <property type="entry name" value="AdoMet_MTases"/>
    <property type="match status" value="1"/>
</dbReference>
<dbReference type="KEGG" id="celz:E5225_05805"/>
<dbReference type="SUPFAM" id="SSF53335">
    <property type="entry name" value="S-adenosyl-L-methionine-dependent methyltransferases"/>
    <property type="match status" value="1"/>
</dbReference>
<dbReference type="EMBL" id="CP039291">
    <property type="protein sequence ID" value="QCB93139.1"/>
    <property type="molecule type" value="Genomic_DNA"/>
</dbReference>
<feature type="region of interest" description="Disordered" evidence="1">
    <location>
        <begin position="1"/>
        <end position="39"/>
    </location>
</feature>
<protein>
    <submittedName>
        <fullName evidence="2">Class I SAM-dependent methyltransferase</fullName>
    </submittedName>
</protein>
<dbReference type="RefSeq" id="WP_135973560.1">
    <property type="nucleotide sequence ID" value="NZ_CP039291.1"/>
</dbReference>
<dbReference type="AlphaFoldDB" id="A0A4P7SG28"/>
<dbReference type="Gene3D" id="3.40.50.150">
    <property type="entry name" value="Vaccinia Virus protein VP39"/>
    <property type="match status" value="1"/>
</dbReference>
<name>A0A4P7SG28_9CELL</name>
<keyword evidence="2" id="KW-0808">Transferase</keyword>
<evidence type="ECO:0000256" key="1">
    <source>
        <dbReference type="SAM" id="MobiDB-lite"/>
    </source>
</evidence>